<dbReference type="STRING" id="245187.SAMN04488003_12729"/>
<reference evidence="2 3" key="1">
    <citation type="submission" date="2016-10" db="EMBL/GenBank/DDBJ databases">
        <authorList>
            <person name="de Groot N.N."/>
        </authorList>
    </citation>
    <scope>NUCLEOTIDE SEQUENCE [LARGE SCALE GENOMIC DNA]</scope>
    <source>
        <strain evidence="2 3">DSM 16213</strain>
    </source>
</reference>
<keyword evidence="1" id="KW-1133">Transmembrane helix</keyword>
<evidence type="ECO:0000313" key="2">
    <source>
        <dbReference type="EMBL" id="SEN70615.1"/>
    </source>
</evidence>
<gene>
    <name evidence="2" type="ORF">SAMN04488003_12729</name>
</gene>
<dbReference type="AlphaFoldDB" id="A0A1H8IR87"/>
<dbReference type="Proteomes" id="UP000199585">
    <property type="component" value="Unassembled WGS sequence"/>
</dbReference>
<keyword evidence="3" id="KW-1185">Reference proteome</keyword>
<name>A0A1H8IR87_9RHOB</name>
<proteinExistence type="predicted"/>
<accession>A0A1H8IR87</accession>
<protein>
    <submittedName>
        <fullName evidence="2">Uncharacterized protein</fullName>
    </submittedName>
</protein>
<keyword evidence="1" id="KW-0812">Transmembrane</keyword>
<keyword evidence="1" id="KW-0472">Membrane</keyword>
<evidence type="ECO:0000256" key="1">
    <source>
        <dbReference type="SAM" id="Phobius"/>
    </source>
</evidence>
<evidence type="ECO:0000313" key="3">
    <source>
        <dbReference type="Proteomes" id="UP000199585"/>
    </source>
</evidence>
<dbReference type="EMBL" id="FOCI01000027">
    <property type="protein sequence ID" value="SEN70615.1"/>
    <property type="molecule type" value="Genomic_DNA"/>
</dbReference>
<sequence length="125" mass="13289">MQQFLTDNPSLLATGLDLILAMAALALTWAATRVGKRAGVQVEQTHLDRINAAVRHVVVEAMADGRTDLSEIARIAGVYLRAHLPDAVNAMQPTPKVIRTVAAAHLATVPDIAALRTPPPLDGRS</sequence>
<organism evidence="2 3">
    <name type="scientific">Loktanella fryxellensis</name>
    <dbReference type="NCBI Taxonomy" id="245187"/>
    <lineage>
        <taxon>Bacteria</taxon>
        <taxon>Pseudomonadati</taxon>
        <taxon>Pseudomonadota</taxon>
        <taxon>Alphaproteobacteria</taxon>
        <taxon>Rhodobacterales</taxon>
        <taxon>Roseobacteraceae</taxon>
        <taxon>Loktanella</taxon>
    </lineage>
</organism>
<feature type="transmembrane region" description="Helical" evidence="1">
    <location>
        <begin position="12"/>
        <end position="31"/>
    </location>
</feature>